<proteinExistence type="predicted"/>
<gene>
    <name evidence="7" type="ORF">TM35_000221410</name>
</gene>
<evidence type="ECO:0000256" key="1">
    <source>
        <dbReference type="ARBA" id="ARBA00004141"/>
    </source>
</evidence>
<feature type="domain" description="Amino acid transporter transmembrane" evidence="6">
    <location>
        <begin position="67"/>
        <end position="459"/>
    </location>
</feature>
<feature type="transmembrane region" description="Helical" evidence="5">
    <location>
        <begin position="96"/>
        <end position="119"/>
    </location>
</feature>
<feature type="transmembrane region" description="Helical" evidence="5">
    <location>
        <begin position="185"/>
        <end position="204"/>
    </location>
</feature>
<feature type="transmembrane region" description="Helical" evidence="5">
    <location>
        <begin position="140"/>
        <end position="165"/>
    </location>
</feature>
<feature type="transmembrane region" description="Helical" evidence="5">
    <location>
        <begin position="216"/>
        <end position="235"/>
    </location>
</feature>
<dbReference type="InterPro" id="IPR013057">
    <property type="entry name" value="AA_transpt_TM"/>
</dbReference>
<keyword evidence="2 5" id="KW-0812">Transmembrane</keyword>
<keyword evidence="3 5" id="KW-1133">Transmembrane helix</keyword>
<reference evidence="7 8" key="1">
    <citation type="submission" date="2017-03" db="EMBL/GenBank/DDBJ databases">
        <title>An alternative strategy for trypanosome survival in the mammalian bloodstream revealed through genome and transcriptome analysis of the ubiquitous bovine parasite Trypanosoma (Megatrypanum) theileri.</title>
        <authorList>
            <person name="Kelly S."/>
            <person name="Ivens A."/>
            <person name="Mott A."/>
            <person name="O'Neill E."/>
            <person name="Emms D."/>
            <person name="Macleod O."/>
            <person name="Voorheis P."/>
            <person name="Matthews J."/>
            <person name="Matthews K."/>
            <person name="Carrington M."/>
        </authorList>
    </citation>
    <scope>NUCLEOTIDE SEQUENCE [LARGE SCALE GENOMIC DNA]</scope>
    <source>
        <strain evidence="7">Edinburgh</strain>
    </source>
</reference>
<feature type="transmembrane region" description="Helical" evidence="5">
    <location>
        <begin position="400"/>
        <end position="420"/>
    </location>
</feature>
<dbReference type="AlphaFoldDB" id="A0A1X0NRL3"/>
<dbReference type="GeneID" id="39986968"/>
<dbReference type="PANTHER" id="PTHR22950:SF649">
    <property type="entry name" value="ACID TRANSPORTER, PUTATIVE-RELATED"/>
    <property type="match status" value="1"/>
</dbReference>
<organism evidence="7 8">
    <name type="scientific">Trypanosoma theileri</name>
    <dbReference type="NCBI Taxonomy" id="67003"/>
    <lineage>
        <taxon>Eukaryota</taxon>
        <taxon>Discoba</taxon>
        <taxon>Euglenozoa</taxon>
        <taxon>Kinetoplastea</taxon>
        <taxon>Metakinetoplastina</taxon>
        <taxon>Trypanosomatida</taxon>
        <taxon>Trypanosomatidae</taxon>
        <taxon>Trypanosoma</taxon>
    </lineage>
</organism>
<feature type="transmembrane region" description="Helical" evidence="5">
    <location>
        <begin position="255"/>
        <end position="272"/>
    </location>
</feature>
<evidence type="ECO:0000313" key="8">
    <source>
        <dbReference type="Proteomes" id="UP000192257"/>
    </source>
</evidence>
<comment type="subcellular location">
    <subcellularLocation>
        <location evidence="1">Membrane</location>
        <topology evidence="1">Multi-pass membrane protein</topology>
    </subcellularLocation>
</comment>
<evidence type="ECO:0000313" key="7">
    <source>
        <dbReference type="EMBL" id="ORC87342.1"/>
    </source>
</evidence>
<feature type="transmembrane region" description="Helical" evidence="5">
    <location>
        <begin position="432"/>
        <end position="460"/>
    </location>
</feature>
<evidence type="ECO:0000256" key="5">
    <source>
        <dbReference type="SAM" id="Phobius"/>
    </source>
</evidence>
<dbReference type="GO" id="GO:0015179">
    <property type="term" value="F:L-amino acid transmembrane transporter activity"/>
    <property type="evidence" value="ECO:0007669"/>
    <property type="project" value="TreeGrafter"/>
</dbReference>
<keyword evidence="4 5" id="KW-0472">Membrane</keyword>
<evidence type="ECO:0000256" key="4">
    <source>
        <dbReference type="ARBA" id="ARBA00023136"/>
    </source>
</evidence>
<comment type="caution">
    <text evidence="7">The sequence shown here is derived from an EMBL/GenBank/DDBJ whole genome shotgun (WGS) entry which is preliminary data.</text>
</comment>
<dbReference type="PANTHER" id="PTHR22950">
    <property type="entry name" value="AMINO ACID TRANSPORTER"/>
    <property type="match status" value="1"/>
</dbReference>
<evidence type="ECO:0000259" key="6">
    <source>
        <dbReference type="Pfam" id="PF01490"/>
    </source>
</evidence>
<dbReference type="OrthoDB" id="28208at2759"/>
<feature type="transmembrane region" description="Helical" evidence="5">
    <location>
        <begin position="373"/>
        <end position="394"/>
    </location>
</feature>
<dbReference type="GO" id="GO:0005737">
    <property type="term" value="C:cytoplasm"/>
    <property type="evidence" value="ECO:0007669"/>
    <property type="project" value="TreeGrafter"/>
</dbReference>
<dbReference type="GO" id="GO:0016020">
    <property type="term" value="C:membrane"/>
    <property type="evidence" value="ECO:0007669"/>
    <property type="project" value="UniProtKB-SubCell"/>
</dbReference>
<name>A0A1X0NRL3_9TRYP</name>
<dbReference type="RefSeq" id="XP_028881408.1">
    <property type="nucleotide sequence ID" value="XM_029027188.1"/>
</dbReference>
<keyword evidence="8" id="KW-1185">Reference proteome</keyword>
<evidence type="ECO:0000256" key="3">
    <source>
        <dbReference type="ARBA" id="ARBA00022989"/>
    </source>
</evidence>
<feature type="transmembrane region" description="Helical" evidence="5">
    <location>
        <begin position="62"/>
        <end position="84"/>
    </location>
</feature>
<feature type="transmembrane region" description="Helical" evidence="5">
    <location>
        <begin position="331"/>
        <end position="352"/>
    </location>
</feature>
<dbReference type="Proteomes" id="UP000192257">
    <property type="component" value="Unassembled WGS sequence"/>
</dbReference>
<protein>
    <submittedName>
        <fullName evidence="7">Putative amino acid transporter</fullName>
    </submittedName>
</protein>
<accession>A0A1X0NRL3</accession>
<dbReference type="VEuPathDB" id="TriTrypDB:TM35_000221410"/>
<dbReference type="Pfam" id="PF01490">
    <property type="entry name" value="Aa_trans"/>
    <property type="match status" value="1"/>
</dbReference>
<dbReference type="EMBL" id="NBCO01000022">
    <property type="protein sequence ID" value="ORC87342.1"/>
    <property type="molecule type" value="Genomic_DNA"/>
</dbReference>
<sequence>MPKSTTELRNMPIDDGLDDGFAGNIPNGELGTKADVSVGDGSSSQAMDGVGKRSFVKRIVGIVPYGGMVSNAFNLASATLGAGIVVLPSGFHNSGIIVAVILLVLCCAFTIYSIRLLALTKDKTGLRSYEEMARGLLGRGVDYFTALLMFVFCFGTCVGYVISVGDLLSPLLNAPSSPKFLHTDSGKRLIVSAVWFVGMFSLSLPKEINSLRYASVVGVTLIVFFVICMIVHAATHGLKGGFSSDIRLFNSGIEAINGLSLFIFAFICQVNCFEIYEEMRNPSPRRMTRDSLLSMTGVGILYFLAGFFGYADFGAGASESVLRLYSPQSDVMMAIAYIGMAVKLCVGFAICIQPSRDAVYYVLHWGKTSDVPTWRNLLVSGFLALAALILGLFIPNISVVFGFLGGVCGGFLAFIFPALFHMYAGNWSLGEVGWMNFIATYLLLISGVIAAVFGTAVTIYGEVRG</sequence>
<evidence type="ECO:0000256" key="2">
    <source>
        <dbReference type="ARBA" id="ARBA00022692"/>
    </source>
</evidence>
<feature type="transmembrane region" description="Helical" evidence="5">
    <location>
        <begin position="292"/>
        <end position="311"/>
    </location>
</feature>